<dbReference type="Pfam" id="PF00238">
    <property type="entry name" value="Ribosomal_L14"/>
    <property type="match status" value="1"/>
</dbReference>
<comment type="caution">
    <text evidence="6">The sequence shown here is derived from an EMBL/GenBank/DDBJ whole genome shotgun (WGS) entry which is preliminary data.</text>
</comment>
<dbReference type="GO" id="GO:0022625">
    <property type="term" value="C:cytosolic large ribosomal subunit"/>
    <property type="evidence" value="ECO:0007669"/>
    <property type="project" value="TreeGrafter"/>
</dbReference>
<dbReference type="EMBL" id="PCSB01000009">
    <property type="protein sequence ID" value="PIP32024.1"/>
    <property type="molecule type" value="Genomic_DNA"/>
</dbReference>
<evidence type="ECO:0000313" key="7">
    <source>
        <dbReference type="Proteomes" id="UP000230447"/>
    </source>
</evidence>
<sequence>MVQRGTKLNVADNSGAKLVKCFNIVGKANKKSASIGDIIICAVKKAEPRREVKNHQVVKAVIIRQKSNFRRKDGSYVRFDDNACCILNDKNELRGNRILGPVPREIREMGFEKIVTLAKDVV</sequence>
<dbReference type="AlphaFoldDB" id="A0A2G9ZFT5"/>
<evidence type="ECO:0000256" key="3">
    <source>
        <dbReference type="HAMAP-Rule" id="MF_01367"/>
    </source>
</evidence>
<gene>
    <name evidence="3" type="primary">rplN</name>
    <name evidence="6" type="ORF">COX24_00410</name>
</gene>
<dbReference type="SMART" id="SM01374">
    <property type="entry name" value="Ribosomal_L14"/>
    <property type="match status" value="1"/>
</dbReference>
<dbReference type="GO" id="GO:0003735">
    <property type="term" value="F:structural constituent of ribosome"/>
    <property type="evidence" value="ECO:0007669"/>
    <property type="project" value="InterPro"/>
</dbReference>
<keyword evidence="3 5" id="KW-0694">RNA-binding</keyword>
<dbReference type="InterPro" id="IPR005745">
    <property type="entry name" value="Ribosomal_uL14_bac-type"/>
</dbReference>
<protein>
    <recommendedName>
        <fullName evidence="3">Large ribosomal subunit protein uL14</fullName>
    </recommendedName>
</protein>
<accession>A0A2G9ZFT5</accession>
<dbReference type="Proteomes" id="UP000230447">
    <property type="component" value="Unassembled WGS sequence"/>
</dbReference>
<dbReference type="GO" id="GO:0070180">
    <property type="term" value="F:large ribosomal subunit rRNA binding"/>
    <property type="evidence" value="ECO:0007669"/>
    <property type="project" value="TreeGrafter"/>
</dbReference>
<comment type="function">
    <text evidence="3 5">Binds to 23S rRNA. Forms part of two intersubunit bridges in the 70S ribosome.</text>
</comment>
<keyword evidence="3 5" id="KW-0699">rRNA-binding</keyword>
<evidence type="ECO:0000256" key="4">
    <source>
        <dbReference type="RuleBase" id="RU003949"/>
    </source>
</evidence>
<dbReference type="CDD" id="cd00337">
    <property type="entry name" value="Ribosomal_uL14"/>
    <property type="match status" value="1"/>
</dbReference>
<evidence type="ECO:0000256" key="5">
    <source>
        <dbReference type="RuleBase" id="RU003950"/>
    </source>
</evidence>
<dbReference type="PANTHER" id="PTHR11761:SF3">
    <property type="entry name" value="LARGE RIBOSOMAL SUBUNIT PROTEIN UL14M"/>
    <property type="match status" value="1"/>
</dbReference>
<proteinExistence type="inferred from homology"/>
<keyword evidence="2 3" id="KW-0687">Ribonucleoprotein</keyword>
<evidence type="ECO:0000256" key="2">
    <source>
        <dbReference type="ARBA" id="ARBA00023274"/>
    </source>
</evidence>
<comment type="similarity">
    <text evidence="3 4">Belongs to the universal ribosomal protein uL14 family.</text>
</comment>
<dbReference type="HAMAP" id="MF_01367">
    <property type="entry name" value="Ribosomal_uL14"/>
    <property type="match status" value="1"/>
</dbReference>
<dbReference type="GO" id="GO:0006412">
    <property type="term" value="P:translation"/>
    <property type="evidence" value="ECO:0007669"/>
    <property type="project" value="UniProtKB-UniRule"/>
</dbReference>
<dbReference type="Gene3D" id="2.40.150.20">
    <property type="entry name" value="Ribosomal protein L14"/>
    <property type="match status" value="1"/>
</dbReference>
<reference evidence="6 7" key="1">
    <citation type="submission" date="2017-09" db="EMBL/GenBank/DDBJ databases">
        <title>Depth-based differentiation of microbial function through sediment-hosted aquifers and enrichment of novel symbionts in the deep terrestrial subsurface.</title>
        <authorList>
            <person name="Probst A.J."/>
            <person name="Ladd B."/>
            <person name="Jarett J.K."/>
            <person name="Geller-Mcgrath D.E."/>
            <person name="Sieber C.M."/>
            <person name="Emerson J.B."/>
            <person name="Anantharaman K."/>
            <person name="Thomas B.C."/>
            <person name="Malmstrom R."/>
            <person name="Stieglmeier M."/>
            <person name="Klingl A."/>
            <person name="Woyke T."/>
            <person name="Ryan C.M."/>
            <person name="Banfield J.F."/>
        </authorList>
    </citation>
    <scope>NUCLEOTIDE SEQUENCE [LARGE SCALE GENOMIC DNA]</scope>
    <source>
        <strain evidence="6">CG23_combo_of_CG06-09_8_20_14_all_37_87_8</strain>
    </source>
</reference>
<dbReference type="NCBIfam" id="TIGR01067">
    <property type="entry name" value="rplN_bact"/>
    <property type="match status" value="1"/>
</dbReference>
<evidence type="ECO:0000313" key="6">
    <source>
        <dbReference type="EMBL" id="PIP32024.1"/>
    </source>
</evidence>
<dbReference type="InterPro" id="IPR036853">
    <property type="entry name" value="Ribosomal_uL14_sf"/>
</dbReference>
<comment type="subunit">
    <text evidence="3">Part of the 50S ribosomal subunit. Forms a cluster with proteins L3 and L19. In the 70S ribosome, L14 and L19 interact and together make contacts with the 16S rRNA in bridges B5 and B8.</text>
</comment>
<dbReference type="InterPro" id="IPR000218">
    <property type="entry name" value="Ribosomal_uL14"/>
</dbReference>
<organism evidence="6 7">
    <name type="scientific">bacterium (Candidatus Gribaldobacteria) CG23_combo_of_CG06-09_8_20_14_all_37_87_8</name>
    <dbReference type="NCBI Taxonomy" id="2014278"/>
    <lineage>
        <taxon>Bacteria</taxon>
        <taxon>Candidatus Gribaldobacteria</taxon>
    </lineage>
</organism>
<dbReference type="PANTHER" id="PTHR11761">
    <property type="entry name" value="50S/60S RIBOSOMAL PROTEIN L14/L23"/>
    <property type="match status" value="1"/>
</dbReference>
<dbReference type="SUPFAM" id="SSF50193">
    <property type="entry name" value="Ribosomal protein L14"/>
    <property type="match status" value="1"/>
</dbReference>
<evidence type="ECO:0000256" key="1">
    <source>
        <dbReference type="ARBA" id="ARBA00022980"/>
    </source>
</evidence>
<name>A0A2G9ZFT5_9BACT</name>
<keyword evidence="1 3" id="KW-0689">Ribosomal protein</keyword>